<accession>A0A7K3NMY8</accession>
<dbReference type="EMBL" id="JAAGRQ010000038">
    <property type="protein sequence ID" value="NDY57145.1"/>
    <property type="molecule type" value="Genomic_DNA"/>
</dbReference>
<sequence>MQDKKQSPPQPAPRAKLIVLALAVALLGGWAMFAEMKTKDHAGPPLLVYGPGGPYLPMRECAEAFSREFSIPVQVVKGQPEQIAGRVATDGDVYYGGAPYMMEDFILDYPGVVDEATVRQLFPRRIGIIVRRGNPKGIRGTADLSRPGVSILDVGLENMEAFRGDAPGGTKNVGLHVTSGEEGFAAWTAHPELDAWVTYRSWFVRLTGGEAFVPIDGPGGLRGTPVALTRRTKRPDEARAFVDFLGTDAARRIFQKHGWE</sequence>
<gene>
    <name evidence="1" type="ORF">G3N56_10375</name>
</gene>
<name>A0A7K3NMY8_9BACT</name>
<organism evidence="1 2">
    <name type="scientific">Desulfolutivibrio sulfodismutans</name>
    <dbReference type="NCBI Taxonomy" id="63561"/>
    <lineage>
        <taxon>Bacteria</taxon>
        <taxon>Pseudomonadati</taxon>
        <taxon>Thermodesulfobacteriota</taxon>
        <taxon>Desulfovibrionia</taxon>
        <taxon>Desulfovibrionales</taxon>
        <taxon>Desulfovibrionaceae</taxon>
        <taxon>Desulfolutivibrio</taxon>
    </lineage>
</organism>
<comment type="caution">
    <text evidence="1">The sequence shown here is derived from an EMBL/GenBank/DDBJ whole genome shotgun (WGS) entry which is preliminary data.</text>
</comment>
<reference evidence="1 2" key="1">
    <citation type="submission" date="2020-02" db="EMBL/GenBank/DDBJ databases">
        <title>Comparative genomics of sulfur disproportionating microorganisms.</title>
        <authorList>
            <person name="Ward L.M."/>
            <person name="Bertran E."/>
            <person name="Johnston D.T."/>
        </authorList>
    </citation>
    <scope>NUCLEOTIDE SEQUENCE [LARGE SCALE GENOMIC DNA]</scope>
    <source>
        <strain evidence="1 2">DSM 3696</strain>
    </source>
</reference>
<protein>
    <submittedName>
        <fullName evidence="1">Solute-binding protein</fullName>
    </submittedName>
</protein>
<evidence type="ECO:0000313" key="1">
    <source>
        <dbReference type="EMBL" id="NDY57145.1"/>
    </source>
</evidence>
<dbReference type="RefSeq" id="WP_163302187.1">
    <property type="nucleotide sequence ID" value="NZ_JAAGRQ010000038.1"/>
</dbReference>
<proteinExistence type="predicted"/>
<evidence type="ECO:0000313" key="2">
    <source>
        <dbReference type="Proteomes" id="UP000469724"/>
    </source>
</evidence>
<dbReference type="AlphaFoldDB" id="A0A7K3NMY8"/>
<dbReference type="Pfam" id="PF13531">
    <property type="entry name" value="SBP_bac_11"/>
    <property type="match status" value="1"/>
</dbReference>
<dbReference type="Gene3D" id="3.40.190.10">
    <property type="entry name" value="Periplasmic binding protein-like II"/>
    <property type="match status" value="2"/>
</dbReference>
<dbReference type="SUPFAM" id="SSF53850">
    <property type="entry name" value="Periplasmic binding protein-like II"/>
    <property type="match status" value="1"/>
</dbReference>
<keyword evidence="2" id="KW-1185">Reference proteome</keyword>
<dbReference type="Proteomes" id="UP000469724">
    <property type="component" value="Unassembled WGS sequence"/>
</dbReference>